<gene>
    <name evidence="3" type="ORF">HMPREF1862_01806</name>
</gene>
<comment type="caution">
    <text evidence="3">The sequence shown here is derived from an EMBL/GenBank/DDBJ whole genome shotgun (WGS) entry which is preliminary data.</text>
</comment>
<feature type="compositionally biased region" description="Basic and acidic residues" evidence="1">
    <location>
        <begin position="66"/>
        <end position="92"/>
    </location>
</feature>
<organism evidence="3 4">
    <name type="scientific">Varibaculum cambriense</name>
    <dbReference type="NCBI Taxonomy" id="184870"/>
    <lineage>
        <taxon>Bacteria</taxon>
        <taxon>Bacillati</taxon>
        <taxon>Actinomycetota</taxon>
        <taxon>Actinomycetes</taxon>
        <taxon>Actinomycetales</taxon>
        <taxon>Actinomycetaceae</taxon>
        <taxon>Varibaculum</taxon>
    </lineage>
</organism>
<feature type="transmembrane region" description="Helical" evidence="2">
    <location>
        <begin position="152"/>
        <end position="174"/>
    </location>
</feature>
<accession>A0AB34WXM9</accession>
<feature type="compositionally biased region" description="Polar residues" evidence="1">
    <location>
        <begin position="124"/>
        <end position="143"/>
    </location>
</feature>
<feature type="compositionally biased region" description="Polar residues" evidence="1">
    <location>
        <begin position="183"/>
        <end position="199"/>
    </location>
</feature>
<evidence type="ECO:0000256" key="2">
    <source>
        <dbReference type="SAM" id="Phobius"/>
    </source>
</evidence>
<feature type="region of interest" description="Disordered" evidence="1">
    <location>
        <begin position="179"/>
        <end position="199"/>
    </location>
</feature>
<proteinExistence type="predicted"/>
<evidence type="ECO:0000313" key="4">
    <source>
        <dbReference type="Proteomes" id="UP000070572"/>
    </source>
</evidence>
<dbReference type="AlphaFoldDB" id="A0AB34WXM9"/>
<evidence type="ECO:0000313" key="3">
    <source>
        <dbReference type="EMBL" id="KXB79433.1"/>
    </source>
</evidence>
<reference evidence="3 4" key="1">
    <citation type="submission" date="2016-01" db="EMBL/GenBank/DDBJ databases">
        <authorList>
            <person name="Mitreva M."/>
            <person name="Pepin K.H."/>
            <person name="Mihindukulasuriya K.A."/>
            <person name="Fulton R."/>
            <person name="Fronick C."/>
            <person name="O'Laughlin M."/>
            <person name="Miner T."/>
            <person name="Herter B."/>
            <person name="Rosa B.A."/>
            <person name="Cordes M."/>
            <person name="Tomlinson C."/>
            <person name="Wollam A."/>
            <person name="Palsikar V.B."/>
            <person name="Mardis E.R."/>
            <person name="Wilson R.K."/>
        </authorList>
    </citation>
    <scope>NUCLEOTIDE SEQUENCE [LARGE SCALE GENOMIC DNA]</scope>
    <source>
        <strain evidence="3 4">DNF00696</strain>
    </source>
</reference>
<dbReference type="Proteomes" id="UP000070572">
    <property type="component" value="Unassembled WGS sequence"/>
</dbReference>
<dbReference type="EMBL" id="LSDN01000027">
    <property type="protein sequence ID" value="KXB79433.1"/>
    <property type="molecule type" value="Genomic_DNA"/>
</dbReference>
<keyword evidence="2" id="KW-0812">Transmembrane</keyword>
<sequence>MDKQTWKITETIREDFPMGKRKTINAEMRKGCAGLFAVTLCCVGTALPAFAADTDPAPDPVPTVTEKPDPKPDPKPEPKPEPKPDPKPEPKPTKTTPTTPTKPAGNTSGKSVSVGVKKPVSKARNYSSPRSSKRVIQTQNVSSQGELAKTGALAMTGGLCALVLVVGGGGTILVRKLRKSAPETLTSTSGVGSDNQPVK</sequence>
<protein>
    <submittedName>
        <fullName evidence="3">LPXTG-motif protein cell wall anchor domain protein</fullName>
    </submittedName>
</protein>
<feature type="region of interest" description="Disordered" evidence="1">
    <location>
        <begin position="52"/>
        <end position="143"/>
    </location>
</feature>
<feature type="compositionally biased region" description="Low complexity" evidence="1">
    <location>
        <begin position="93"/>
        <end position="118"/>
    </location>
</feature>
<name>A0AB34WXM9_9ACTO</name>
<keyword evidence="2" id="KW-0472">Membrane</keyword>
<evidence type="ECO:0000256" key="1">
    <source>
        <dbReference type="SAM" id="MobiDB-lite"/>
    </source>
</evidence>
<keyword evidence="2" id="KW-1133">Transmembrane helix</keyword>